<organism evidence="1 2">
    <name type="scientific">Shewanella psychrophila</name>
    <dbReference type="NCBI Taxonomy" id="225848"/>
    <lineage>
        <taxon>Bacteria</taxon>
        <taxon>Pseudomonadati</taxon>
        <taxon>Pseudomonadota</taxon>
        <taxon>Gammaproteobacteria</taxon>
        <taxon>Alteromonadales</taxon>
        <taxon>Shewanellaceae</taxon>
        <taxon>Shewanella</taxon>
    </lineage>
</organism>
<evidence type="ECO:0000313" key="2">
    <source>
        <dbReference type="Proteomes" id="UP000189545"/>
    </source>
</evidence>
<dbReference type="Proteomes" id="UP000189545">
    <property type="component" value="Chromosome"/>
</dbReference>
<protein>
    <submittedName>
        <fullName evidence="1">Uncharacterized protein</fullName>
    </submittedName>
</protein>
<keyword evidence="2" id="KW-1185">Reference proteome</keyword>
<name>A0A1S6HXG5_9GAMM</name>
<gene>
    <name evidence="1" type="ORF">Sps_05122</name>
</gene>
<dbReference type="AlphaFoldDB" id="A0A1S6HXG5"/>
<reference evidence="1 2" key="1">
    <citation type="submission" date="2016-03" db="EMBL/GenBank/DDBJ databases">
        <title>Complete genome sequence of Shewanella psychrophila WP2, a deep sea bacterium isolated from west Pacific sediment.</title>
        <authorList>
            <person name="Xu G."/>
            <person name="Jian H."/>
        </authorList>
    </citation>
    <scope>NUCLEOTIDE SEQUENCE [LARGE SCALE GENOMIC DNA]</scope>
    <source>
        <strain evidence="1 2">WP2</strain>
    </source>
</reference>
<dbReference type="KEGG" id="spsw:Sps_05122"/>
<evidence type="ECO:0000313" key="1">
    <source>
        <dbReference type="EMBL" id="AQS40191.1"/>
    </source>
</evidence>
<sequence>MNRNDLKLFKPERLGNDDNAGGLRTRNEVTNGKVNDLFLPISDIDHAQSAIDIVKCYPSLDTPGTETLLDAHVFFSEPPSDPLVTMLLAESSGMTDAAKLSDMREMLESDVVAGQKLRAGMSGFLQYQNAFSTANLERWDYAGNEPQYVYLRAGDIIAISVEYGGNEDGNWPRLTHYAQVTQGGQNSSRGMIAFEPGIPFATPDSDVVINNDTQCTVLRMINRTSQVKYHGVSKLAEASVGQILKVEETVQGLLPTVSSLVSHPGLSLSTNGADLVKKTLTQVATSAQTYLFSVTDVLQSDLATVDFVPEIQYTANGKLYSGADAIITVANNEISATLSRKPDINTAVTVSYISSIRYAVHYYAEPFPAEKDIIRGTFTGRVNWAIGSNSEPLYELEDGLYVRRGDGSEYRAAILNYSDGTFILEQGFSSLSYHALVGGSESDTGVQFSIPYNAILFTSFYLQVETVTGSLLSASSDEAGVITGTSISGSISGRFVDISFSQAVRLSTLRYDISEVVDLLPPPEIYKLNPLRLPEKGLVDIFHPWGTISIQHVQFQAVNSPAPGGKVNVRADADFVDITDSLGASLWTGTKDHYSVDKATGVVTLNSDFTGFTAPFIISDTLSERALVTSVESGQLQLAKALSRSYPIGATVSSVQILGDQQARIENVRDLAVWSDNWEVDGAGATASMNTIDYPIVVTNDAAINEDWLIQFTSATAFNFIGRRVGFIASGDTLNNFTPQNPLAGKPYLTIPKEAFGGGWVPGEAVRFKSVAAGSGIMPIRVVESGHSVVTKDQTTLVYRGNEA</sequence>
<dbReference type="STRING" id="225848.Sps_05122"/>
<accession>A0A1S6HXG5</accession>
<proteinExistence type="predicted"/>
<dbReference type="RefSeq" id="WP_077755015.1">
    <property type="nucleotide sequence ID" value="NZ_CP014782.1"/>
</dbReference>
<dbReference type="EMBL" id="CP014782">
    <property type="protein sequence ID" value="AQS40191.1"/>
    <property type="molecule type" value="Genomic_DNA"/>
</dbReference>
<dbReference type="OrthoDB" id="8477619at2"/>